<gene>
    <name evidence="1" type="ORF">A1O1_04922</name>
</gene>
<organism evidence="1 2">
    <name type="scientific">Capronia coronata CBS 617.96</name>
    <dbReference type="NCBI Taxonomy" id="1182541"/>
    <lineage>
        <taxon>Eukaryota</taxon>
        <taxon>Fungi</taxon>
        <taxon>Dikarya</taxon>
        <taxon>Ascomycota</taxon>
        <taxon>Pezizomycotina</taxon>
        <taxon>Eurotiomycetes</taxon>
        <taxon>Chaetothyriomycetidae</taxon>
        <taxon>Chaetothyriales</taxon>
        <taxon>Herpotrichiellaceae</taxon>
        <taxon>Capronia</taxon>
    </lineage>
</organism>
<dbReference type="AlphaFoldDB" id="W9YEA7"/>
<sequence>MSTTTLASCMRKAAKALPPINGTAFAASFDWLGQYNVVSLGDGSHGTSEFYAARAEISKRLIKEHGFKIVALEVDWPDAEAIDHYVRRWPQHPGRMEARQAMFKRFPTWMWSNREFQGFVRWLRDYNDGLVPPSERAGTVDPGMADEARRRYSKLSRWAGQEQEYGLRMRSRFKSCEADVINMLLELLRKRLEYSAKIHDGE</sequence>
<proteinExistence type="predicted"/>
<dbReference type="Gene3D" id="3.40.1660.10">
    <property type="entry name" value="EreA-like (biosynthetic domain)"/>
    <property type="match status" value="1"/>
</dbReference>
<dbReference type="EMBL" id="AMWN01000004">
    <property type="protein sequence ID" value="EXJ87995.1"/>
    <property type="molecule type" value="Genomic_DNA"/>
</dbReference>
<dbReference type="GO" id="GO:0046677">
    <property type="term" value="P:response to antibiotic"/>
    <property type="evidence" value="ECO:0007669"/>
    <property type="project" value="InterPro"/>
</dbReference>
<dbReference type="eggNOG" id="ENOG502QW1H">
    <property type="taxonomic scope" value="Eukaryota"/>
</dbReference>
<dbReference type="PANTHER" id="PTHR31299">
    <property type="entry name" value="ESTERASE, PUTATIVE (AFU_ORTHOLOGUE AFUA_1G05850)-RELATED"/>
    <property type="match status" value="1"/>
</dbReference>
<evidence type="ECO:0008006" key="3">
    <source>
        <dbReference type="Google" id="ProtNLM"/>
    </source>
</evidence>
<evidence type="ECO:0000313" key="2">
    <source>
        <dbReference type="Proteomes" id="UP000019484"/>
    </source>
</evidence>
<dbReference type="InterPro" id="IPR052036">
    <property type="entry name" value="Hydrolase/PRTase-associated"/>
</dbReference>
<protein>
    <recommendedName>
        <fullName evidence="3">Erythromycin esterase</fullName>
    </recommendedName>
</protein>
<comment type="caution">
    <text evidence="1">The sequence shown here is derived from an EMBL/GenBank/DDBJ whole genome shotgun (WGS) entry which is preliminary data.</text>
</comment>
<accession>W9YEA7</accession>
<reference evidence="1 2" key="1">
    <citation type="submission" date="2013-03" db="EMBL/GenBank/DDBJ databases">
        <title>The Genome Sequence of Capronia coronata CBS 617.96.</title>
        <authorList>
            <consortium name="The Broad Institute Genomics Platform"/>
            <person name="Cuomo C."/>
            <person name="de Hoog S."/>
            <person name="Gorbushina A."/>
            <person name="Walker B."/>
            <person name="Young S.K."/>
            <person name="Zeng Q."/>
            <person name="Gargeya S."/>
            <person name="Fitzgerald M."/>
            <person name="Haas B."/>
            <person name="Abouelleil A."/>
            <person name="Allen A.W."/>
            <person name="Alvarado L."/>
            <person name="Arachchi H.M."/>
            <person name="Berlin A.M."/>
            <person name="Chapman S.B."/>
            <person name="Gainer-Dewar J."/>
            <person name="Goldberg J."/>
            <person name="Griggs A."/>
            <person name="Gujja S."/>
            <person name="Hansen M."/>
            <person name="Howarth C."/>
            <person name="Imamovic A."/>
            <person name="Ireland A."/>
            <person name="Larimer J."/>
            <person name="McCowan C."/>
            <person name="Murphy C."/>
            <person name="Pearson M."/>
            <person name="Poon T.W."/>
            <person name="Priest M."/>
            <person name="Roberts A."/>
            <person name="Saif S."/>
            <person name="Shea T."/>
            <person name="Sisk P."/>
            <person name="Sykes S."/>
            <person name="Wortman J."/>
            <person name="Nusbaum C."/>
            <person name="Birren B."/>
        </authorList>
    </citation>
    <scope>NUCLEOTIDE SEQUENCE [LARGE SCALE GENOMIC DNA]</scope>
    <source>
        <strain evidence="1 2">CBS 617.96</strain>
    </source>
</reference>
<keyword evidence="2" id="KW-1185">Reference proteome</keyword>
<evidence type="ECO:0000313" key="1">
    <source>
        <dbReference type="EMBL" id="EXJ87995.1"/>
    </source>
</evidence>
<dbReference type="HOGENOM" id="CLU_1354437_0_0_1"/>
<dbReference type="Pfam" id="PF05139">
    <property type="entry name" value="Erythro_esteras"/>
    <property type="match status" value="1"/>
</dbReference>
<dbReference type="Gene3D" id="3.30.1870.10">
    <property type="entry name" value="EreA-like, domain 2"/>
    <property type="match status" value="1"/>
</dbReference>
<dbReference type="PANTHER" id="PTHR31299:SF0">
    <property type="entry name" value="ESTERASE, PUTATIVE (AFU_ORTHOLOGUE AFUA_1G05850)-RELATED"/>
    <property type="match status" value="1"/>
</dbReference>
<dbReference type="InterPro" id="IPR007815">
    <property type="entry name" value="Emycin_Estase"/>
</dbReference>
<dbReference type="STRING" id="1182541.W9YEA7"/>
<dbReference type="OrthoDB" id="413649at2759"/>
<dbReference type="RefSeq" id="XP_007724001.1">
    <property type="nucleotide sequence ID" value="XM_007725811.1"/>
</dbReference>
<dbReference type="GeneID" id="19159800"/>
<dbReference type="SUPFAM" id="SSF159501">
    <property type="entry name" value="EreA/ChaN-like"/>
    <property type="match status" value="1"/>
</dbReference>
<dbReference type="CDD" id="cd14728">
    <property type="entry name" value="Ere-like"/>
    <property type="match status" value="1"/>
</dbReference>
<dbReference type="Proteomes" id="UP000019484">
    <property type="component" value="Unassembled WGS sequence"/>
</dbReference>
<name>W9YEA7_9EURO</name>